<accession>A0A167C303</accession>
<name>A0A167C303_CORFA</name>
<evidence type="ECO:0000256" key="1">
    <source>
        <dbReference type="SAM" id="MobiDB-lite"/>
    </source>
</evidence>
<dbReference type="Pfam" id="PF13259">
    <property type="entry name" value="clamp_Gag1-like"/>
    <property type="match status" value="1"/>
</dbReference>
<evidence type="ECO:0000313" key="3">
    <source>
        <dbReference type="EMBL" id="OAA40717.1"/>
    </source>
</evidence>
<comment type="caution">
    <text evidence="3">The sequence shown here is derived from an EMBL/GenBank/DDBJ whole genome shotgun (WGS) entry which is preliminary data.</text>
</comment>
<dbReference type="AlphaFoldDB" id="A0A167C303"/>
<feature type="compositionally biased region" description="Polar residues" evidence="1">
    <location>
        <begin position="394"/>
        <end position="415"/>
    </location>
</feature>
<feature type="domain" description="Gag1-like clamp" evidence="2">
    <location>
        <begin position="160"/>
        <end position="367"/>
    </location>
</feature>
<dbReference type="PANTHER" id="PTHR28065:SF1">
    <property type="entry name" value="DUF4050 DOMAIN-CONTAINING PROTEIN"/>
    <property type="match status" value="1"/>
</dbReference>
<feature type="compositionally biased region" description="Polar residues" evidence="1">
    <location>
        <begin position="105"/>
        <end position="118"/>
    </location>
</feature>
<feature type="region of interest" description="Disordered" evidence="1">
    <location>
        <begin position="360"/>
        <end position="427"/>
    </location>
</feature>
<dbReference type="InterPro" id="IPR025124">
    <property type="entry name" value="Gag1-like_clamp"/>
</dbReference>
<dbReference type="OrthoDB" id="5422958at2759"/>
<protein>
    <recommendedName>
        <fullName evidence="2">Gag1-like clamp domain-containing protein</fullName>
    </recommendedName>
</protein>
<dbReference type="RefSeq" id="XP_018699410.1">
    <property type="nucleotide sequence ID" value="XM_018853397.1"/>
</dbReference>
<feature type="region of interest" description="Disordered" evidence="1">
    <location>
        <begin position="262"/>
        <end position="299"/>
    </location>
</feature>
<keyword evidence="4" id="KW-1185">Reference proteome</keyword>
<dbReference type="STRING" id="1081104.A0A167C303"/>
<evidence type="ECO:0000313" key="4">
    <source>
        <dbReference type="Proteomes" id="UP000076744"/>
    </source>
</evidence>
<evidence type="ECO:0000259" key="2">
    <source>
        <dbReference type="Pfam" id="PF13259"/>
    </source>
</evidence>
<reference evidence="3 4" key="1">
    <citation type="journal article" date="2016" name="Genome Biol. Evol.">
        <title>Divergent and convergent evolution of fungal pathogenicity.</title>
        <authorList>
            <person name="Shang Y."/>
            <person name="Xiao G."/>
            <person name="Zheng P."/>
            <person name="Cen K."/>
            <person name="Zhan S."/>
            <person name="Wang C."/>
        </authorList>
    </citation>
    <scope>NUCLEOTIDE SEQUENCE [LARGE SCALE GENOMIC DNA]</scope>
    <source>
        <strain evidence="3 4">ARSEF 2679</strain>
    </source>
</reference>
<dbReference type="InterPro" id="IPR053274">
    <property type="entry name" value="Fluconazole_resistance"/>
</dbReference>
<feature type="region of interest" description="Disordered" evidence="1">
    <location>
        <begin position="105"/>
        <end position="126"/>
    </location>
</feature>
<sequence length="447" mass="49068">MIFSDFYKGSRSPLARLRNSNPQLSTKLPTASPDWVGDDYADLLSKDKVKNKEAIRRYLADKVRYDWVFDWPGQHVPDSLAKPLREEDSQPAYLEAVNADKAVTETATSPDATDNGYQVQDSDLDSDDESVYSVVSADNLHWRPRAEWTSDIDEGDESSSFDDSQSSLQLASIARQAKRRRAIREEASWNTGLACFEARRNAWTGAKTVRVRAKPVTTASVQPISPRSPRRFFFRRSMSSSPPAAAAALAAAHAAAVDLSGTASDSSSIPHDELRKEESQVDGSAANTPITSTSTENTRNYPVETLLPLVQPILPPNNPLRASITPNVYIGLYDKVILHNLQPSCPINLADMLRSCVTGWKRDGEWPPRSTPYSPPAAKKKSPRPGKSTALPASVSQPTGTEAKSSRRLSFNLMNRDNDESRASKGFRRSLQRALGMGPIPGLGEIA</sequence>
<gene>
    <name evidence="3" type="ORF">ISF_09796</name>
</gene>
<dbReference type="GeneID" id="30026088"/>
<proteinExistence type="predicted"/>
<feature type="compositionally biased region" description="Basic and acidic residues" evidence="1">
    <location>
        <begin position="270"/>
        <end position="279"/>
    </location>
</feature>
<dbReference type="PANTHER" id="PTHR28065">
    <property type="entry name" value="FREQUENIN"/>
    <property type="match status" value="1"/>
</dbReference>
<organism evidence="3 4">
    <name type="scientific">Cordyceps fumosorosea (strain ARSEF 2679)</name>
    <name type="common">Isaria fumosorosea</name>
    <dbReference type="NCBI Taxonomy" id="1081104"/>
    <lineage>
        <taxon>Eukaryota</taxon>
        <taxon>Fungi</taxon>
        <taxon>Dikarya</taxon>
        <taxon>Ascomycota</taxon>
        <taxon>Pezizomycotina</taxon>
        <taxon>Sordariomycetes</taxon>
        <taxon>Hypocreomycetidae</taxon>
        <taxon>Hypocreales</taxon>
        <taxon>Cordycipitaceae</taxon>
        <taxon>Cordyceps</taxon>
    </lineage>
</organism>
<feature type="compositionally biased region" description="Polar residues" evidence="1">
    <location>
        <begin position="281"/>
        <end position="299"/>
    </location>
</feature>
<dbReference type="Proteomes" id="UP000076744">
    <property type="component" value="Unassembled WGS sequence"/>
</dbReference>
<dbReference type="EMBL" id="AZHB01000075">
    <property type="protein sequence ID" value="OAA40717.1"/>
    <property type="molecule type" value="Genomic_DNA"/>
</dbReference>